<dbReference type="InterPro" id="IPR004154">
    <property type="entry name" value="Anticodon-bd"/>
</dbReference>
<feature type="domain" description="Aminoacyl-transfer RNA synthetases class-II family profile" evidence="8">
    <location>
        <begin position="38"/>
        <end position="465"/>
    </location>
</feature>
<dbReference type="PROSITE" id="PS50862">
    <property type="entry name" value="AA_TRNA_LIGASE_II"/>
    <property type="match status" value="1"/>
</dbReference>
<keyword evidence="3 7" id="KW-0547">Nucleotide-binding</keyword>
<dbReference type="PANTHER" id="PTHR42753">
    <property type="entry name" value="MITOCHONDRIAL RIBOSOME PROTEIN L39/PROLYL-TRNA LIGASE FAMILY MEMBER"/>
    <property type="match status" value="1"/>
</dbReference>
<gene>
    <name evidence="7" type="primary">proS</name>
    <name evidence="9" type="ORF">QWT69_08965</name>
</gene>
<comment type="similarity">
    <text evidence="7">Belongs to the class-II aminoacyl-tRNA synthetase family. ProS type 1 subfamily.</text>
</comment>
<dbReference type="Pfam" id="PF00587">
    <property type="entry name" value="tRNA-synt_2b"/>
    <property type="match status" value="1"/>
</dbReference>
<dbReference type="NCBIfam" id="NF006625">
    <property type="entry name" value="PRK09194.1"/>
    <property type="match status" value="1"/>
</dbReference>
<dbReference type="Proteomes" id="UP001303902">
    <property type="component" value="Chromosome"/>
</dbReference>
<dbReference type="Gene3D" id="3.40.50.800">
    <property type="entry name" value="Anticodon-binding domain"/>
    <property type="match status" value="1"/>
</dbReference>
<reference evidence="9 10" key="1">
    <citation type="submission" date="2023-06" db="EMBL/GenBank/DDBJ databases">
        <title>Sporosarcina sp. nov., isolated from Korean tranditional fermented seafood 'Jeotgal'.</title>
        <authorList>
            <person name="Yang A.I."/>
            <person name="Shin N.-R."/>
        </authorList>
    </citation>
    <scope>NUCLEOTIDE SEQUENCE [LARGE SCALE GENOMIC DNA]</scope>
    <source>
        <strain evidence="9 10">T2O-4</strain>
    </source>
</reference>
<name>A0ABZ0L1M2_9BACL</name>
<evidence type="ECO:0000313" key="9">
    <source>
        <dbReference type="EMBL" id="WOV86087.1"/>
    </source>
</evidence>
<dbReference type="InterPro" id="IPR044140">
    <property type="entry name" value="ProRS_anticodon_short"/>
</dbReference>
<keyword evidence="2 7" id="KW-0436">Ligase</keyword>
<dbReference type="CDD" id="cd04334">
    <property type="entry name" value="ProRS-INS"/>
    <property type="match status" value="1"/>
</dbReference>
<dbReference type="InterPro" id="IPR050062">
    <property type="entry name" value="Pro-tRNA_synthetase"/>
</dbReference>
<evidence type="ECO:0000256" key="5">
    <source>
        <dbReference type="ARBA" id="ARBA00022917"/>
    </source>
</evidence>
<keyword evidence="1 7" id="KW-0963">Cytoplasm</keyword>
<protein>
    <recommendedName>
        <fullName evidence="7">Proline--tRNA ligase</fullName>
        <ecNumber evidence="7">6.1.1.15</ecNumber>
    </recommendedName>
    <alternativeName>
        <fullName evidence="7">Prolyl-tRNA synthetase</fullName>
        <shortName evidence="7">ProRS</shortName>
    </alternativeName>
</protein>
<evidence type="ECO:0000256" key="1">
    <source>
        <dbReference type="ARBA" id="ARBA00022490"/>
    </source>
</evidence>
<dbReference type="InterPro" id="IPR023717">
    <property type="entry name" value="Pro-tRNA-Synthase_IIa_type1"/>
</dbReference>
<comment type="subunit">
    <text evidence="7">Homodimer.</text>
</comment>
<dbReference type="InterPro" id="IPR036621">
    <property type="entry name" value="Anticodon-bd_dom_sf"/>
</dbReference>
<dbReference type="GO" id="GO:0004827">
    <property type="term" value="F:proline-tRNA ligase activity"/>
    <property type="evidence" value="ECO:0007669"/>
    <property type="project" value="UniProtKB-EC"/>
</dbReference>
<evidence type="ECO:0000256" key="3">
    <source>
        <dbReference type="ARBA" id="ARBA00022741"/>
    </source>
</evidence>
<keyword evidence="5 7" id="KW-0648">Protein biosynthesis</keyword>
<keyword evidence="4 7" id="KW-0067">ATP-binding</keyword>
<evidence type="ECO:0000313" key="10">
    <source>
        <dbReference type="Proteomes" id="UP001303902"/>
    </source>
</evidence>
<dbReference type="SUPFAM" id="SSF52954">
    <property type="entry name" value="Class II aaRS ABD-related"/>
    <property type="match status" value="1"/>
</dbReference>
<dbReference type="Gene3D" id="3.90.960.10">
    <property type="entry name" value="YbaK/aminoacyl-tRNA synthetase-associated domain"/>
    <property type="match status" value="1"/>
</dbReference>
<dbReference type="InterPro" id="IPR007214">
    <property type="entry name" value="YbaK/aa-tRNA-synth-assoc-dom"/>
</dbReference>
<dbReference type="InterPro" id="IPR004500">
    <property type="entry name" value="Pro-tRNA-synth_IIa_bac-type"/>
</dbReference>
<accession>A0ABZ0L1M2</accession>
<dbReference type="SUPFAM" id="SSF55681">
    <property type="entry name" value="Class II aaRS and biotin synthetases"/>
    <property type="match status" value="1"/>
</dbReference>
<organism evidence="9 10">
    <name type="scientific">Sporosarcina oncorhynchi</name>
    <dbReference type="NCBI Taxonomy" id="3056444"/>
    <lineage>
        <taxon>Bacteria</taxon>
        <taxon>Bacillati</taxon>
        <taxon>Bacillota</taxon>
        <taxon>Bacilli</taxon>
        <taxon>Bacillales</taxon>
        <taxon>Caryophanaceae</taxon>
        <taxon>Sporosarcina</taxon>
    </lineage>
</organism>
<keyword evidence="10" id="KW-1185">Reference proteome</keyword>
<dbReference type="HAMAP" id="MF_01569">
    <property type="entry name" value="Pro_tRNA_synth_type1"/>
    <property type="match status" value="1"/>
</dbReference>
<comment type="subcellular location">
    <subcellularLocation>
        <location evidence="7">Cytoplasm</location>
    </subcellularLocation>
</comment>
<dbReference type="RefSeq" id="WP_317964911.1">
    <property type="nucleotide sequence ID" value="NZ_CP129118.1"/>
</dbReference>
<evidence type="ECO:0000259" key="8">
    <source>
        <dbReference type="PROSITE" id="PS50862"/>
    </source>
</evidence>
<proteinExistence type="inferred from homology"/>
<dbReference type="EC" id="6.1.1.15" evidence="7"/>
<dbReference type="CDD" id="cd00861">
    <property type="entry name" value="ProRS_anticodon_short"/>
    <property type="match status" value="1"/>
</dbReference>
<sequence>MKQSRTFIPTIREIPTEADIISHQLLLRAGFVRRHMNGVYSYLPLAHKVLRKIENIIREEMENIDAVELSMPSLQQMELLAETESGISDRSDLFMLTDRSDRKMALGLDQASIITKIVQDEIKSYKKLPLTLYQIATLFKDEKRPRFGLIRMREYMMTNAYSFHADQESLNEKYKDMMNAYSTVFTRLGLDVRTVIANGTGSAGNKSHKFMSLSEVGEATIAYSDASTYAALMEMAEVNANYVLPNDSLKAMEKIETPNQHTVEEISTFLDIAPSKIIKTLIFKVNDDFVAILMRGDHMINESKLKRALGTTAISLASEHEIKDVLSCEPGSIGPVKLPLDTKVYADHAVGFIVNGVSGANENGYHLMNVNPERDFAIDDYMDLRFIQEGDPSPDGIGVIKFAAGIDLGFVTDIGDDISGTMDASFLDEQGNANSFVMGSYGLGISRILAAIAEQYNDANGLKWPKQLAPYDIHLVTVNIEDETQKQLSEEMYHLLKSYRYAVLYDDRHERPGVKFADSDLIGLPIRITIGKKAQDGIVEVKLRSTGEIFEWQREEITEKLQPFFG</sequence>
<evidence type="ECO:0000256" key="7">
    <source>
        <dbReference type="HAMAP-Rule" id="MF_01569"/>
    </source>
</evidence>
<comment type="function">
    <text evidence="7">Catalyzes the attachment of proline to tRNA(Pro) in a two-step reaction: proline is first activated by ATP to form Pro-AMP and then transferred to the acceptor end of tRNA(Pro). As ProRS can inadvertently accommodate and process non-cognate amino acids such as alanine and cysteine, to avoid such errors it has two additional distinct editing activities against alanine. One activity is designated as 'pretransfer' editing and involves the tRNA(Pro)-independent hydrolysis of activated Ala-AMP. The other activity is designated 'posttransfer' editing and involves deacylation of mischarged Ala-tRNA(Pro). The misacylated Cys-tRNA(Pro) is not edited by ProRS.</text>
</comment>
<dbReference type="SUPFAM" id="SSF55826">
    <property type="entry name" value="YbaK/ProRS associated domain"/>
    <property type="match status" value="1"/>
</dbReference>
<dbReference type="InterPro" id="IPR036754">
    <property type="entry name" value="YbaK/aa-tRNA-synt-asso_dom_sf"/>
</dbReference>
<dbReference type="PANTHER" id="PTHR42753:SF2">
    <property type="entry name" value="PROLINE--TRNA LIGASE"/>
    <property type="match status" value="1"/>
</dbReference>
<dbReference type="InterPro" id="IPR045864">
    <property type="entry name" value="aa-tRNA-synth_II/BPL/LPL"/>
</dbReference>
<comment type="catalytic activity">
    <reaction evidence="7">
        <text>tRNA(Pro) + L-proline + ATP = L-prolyl-tRNA(Pro) + AMP + diphosphate</text>
        <dbReference type="Rhea" id="RHEA:14305"/>
        <dbReference type="Rhea" id="RHEA-COMP:9700"/>
        <dbReference type="Rhea" id="RHEA-COMP:9702"/>
        <dbReference type="ChEBI" id="CHEBI:30616"/>
        <dbReference type="ChEBI" id="CHEBI:33019"/>
        <dbReference type="ChEBI" id="CHEBI:60039"/>
        <dbReference type="ChEBI" id="CHEBI:78442"/>
        <dbReference type="ChEBI" id="CHEBI:78532"/>
        <dbReference type="ChEBI" id="CHEBI:456215"/>
        <dbReference type="EC" id="6.1.1.15"/>
    </reaction>
</comment>
<evidence type="ECO:0000256" key="4">
    <source>
        <dbReference type="ARBA" id="ARBA00022840"/>
    </source>
</evidence>
<dbReference type="NCBIfam" id="TIGR00409">
    <property type="entry name" value="proS_fam_II"/>
    <property type="match status" value="1"/>
</dbReference>
<keyword evidence="6 7" id="KW-0030">Aminoacyl-tRNA synthetase</keyword>
<dbReference type="InterPro" id="IPR002314">
    <property type="entry name" value="aa-tRNA-synt_IIb"/>
</dbReference>
<dbReference type="Gene3D" id="3.30.930.10">
    <property type="entry name" value="Bira Bifunctional Protein, Domain 2"/>
    <property type="match status" value="2"/>
</dbReference>
<evidence type="ECO:0000256" key="2">
    <source>
        <dbReference type="ARBA" id="ARBA00022598"/>
    </source>
</evidence>
<dbReference type="Pfam" id="PF03129">
    <property type="entry name" value="HGTP_anticodon"/>
    <property type="match status" value="1"/>
</dbReference>
<comment type="domain">
    <text evidence="7">Consists of three domains: the N-terminal catalytic domain, the editing domain and the C-terminal anticodon-binding domain.</text>
</comment>
<dbReference type="EMBL" id="CP129118">
    <property type="protein sequence ID" value="WOV86087.1"/>
    <property type="molecule type" value="Genomic_DNA"/>
</dbReference>
<evidence type="ECO:0000256" key="6">
    <source>
        <dbReference type="ARBA" id="ARBA00023146"/>
    </source>
</evidence>
<dbReference type="Pfam" id="PF04073">
    <property type="entry name" value="tRNA_edit"/>
    <property type="match status" value="1"/>
</dbReference>
<dbReference type="InterPro" id="IPR006195">
    <property type="entry name" value="aa-tRNA-synth_II"/>
</dbReference>